<comment type="caution">
    <text evidence="2">The sequence shown here is derived from an EMBL/GenBank/DDBJ whole genome shotgun (WGS) entry which is preliminary data.</text>
</comment>
<dbReference type="Gene3D" id="1.20.120.450">
    <property type="entry name" value="dinb family like domain"/>
    <property type="match status" value="1"/>
</dbReference>
<evidence type="ECO:0000259" key="1">
    <source>
        <dbReference type="Pfam" id="PF12867"/>
    </source>
</evidence>
<gene>
    <name evidence="2" type="ORF">BXP70_05025</name>
</gene>
<keyword evidence="3" id="KW-1185">Reference proteome</keyword>
<name>A0A243WHT8_9BACT</name>
<dbReference type="Proteomes" id="UP000194873">
    <property type="component" value="Unassembled WGS sequence"/>
</dbReference>
<organism evidence="2 3">
    <name type="scientific">Hymenobacter crusticola</name>
    <dbReference type="NCBI Taxonomy" id="1770526"/>
    <lineage>
        <taxon>Bacteria</taxon>
        <taxon>Pseudomonadati</taxon>
        <taxon>Bacteroidota</taxon>
        <taxon>Cytophagia</taxon>
        <taxon>Cytophagales</taxon>
        <taxon>Hymenobacteraceae</taxon>
        <taxon>Hymenobacter</taxon>
    </lineage>
</organism>
<feature type="domain" description="DinB-like" evidence="1">
    <location>
        <begin position="19"/>
        <end position="182"/>
    </location>
</feature>
<dbReference type="RefSeq" id="WP_086592926.1">
    <property type="nucleotide sequence ID" value="NZ_MTSE01000002.1"/>
</dbReference>
<dbReference type="OrthoDB" id="1524454at2"/>
<dbReference type="EMBL" id="MTSE01000002">
    <property type="protein sequence ID" value="OUJ75379.1"/>
    <property type="molecule type" value="Genomic_DNA"/>
</dbReference>
<sequence>MSPTAVRTTDFLDRLAADLQTLRAITSREFRSLTDEQLNRRPSPGKWSVGQCLEHLNIVGGHYLPSIALRLRRAKDRGTRPTETVKFGPIGRKLVESMRADATTKPQKAPQKFAPSGSRLPRTVVEVFSRQLDELVSLIEQTREVNANNIRIPNVIIPLVFLRLPDQLELLTVHIQRHVAQAERVLASTVRPASARGDE</sequence>
<dbReference type="SUPFAM" id="SSF109854">
    <property type="entry name" value="DinB/YfiT-like putative metalloenzymes"/>
    <property type="match status" value="1"/>
</dbReference>
<protein>
    <recommendedName>
        <fullName evidence="1">DinB-like domain-containing protein</fullName>
    </recommendedName>
</protein>
<dbReference type="InterPro" id="IPR024775">
    <property type="entry name" value="DinB-like"/>
</dbReference>
<dbReference type="AlphaFoldDB" id="A0A243WHT8"/>
<proteinExistence type="predicted"/>
<evidence type="ECO:0000313" key="2">
    <source>
        <dbReference type="EMBL" id="OUJ75379.1"/>
    </source>
</evidence>
<accession>A0A243WHT8</accession>
<evidence type="ECO:0000313" key="3">
    <source>
        <dbReference type="Proteomes" id="UP000194873"/>
    </source>
</evidence>
<dbReference type="Pfam" id="PF12867">
    <property type="entry name" value="DinB_2"/>
    <property type="match status" value="1"/>
</dbReference>
<dbReference type="InterPro" id="IPR034660">
    <property type="entry name" value="DinB/YfiT-like"/>
</dbReference>
<reference evidence="2 3" key="1">
    <citation type="submission" date="2017-01" db="EMBL/GenBank/DDBJ databases">
        <title>A new Hymenobacter.</title>
        <authorList>
            <person name="Liang Y."/>
            <person name="Feng F."/>
        </authorList>
    </citation>
    <scope>NUCLEOTIDE SEQUENCE [LARGE SCALE GENOMIC DNA]</scope>
    <source>
        <strain evidence="2">MIMBbqt21</strain>
    </source>
</reference>